<name>A0A1Y2G4V2_9BASI</name>
<gene>
    <name evidence="2" type="ORF">BCR35DRAFT_328050</name>
</gene>
<dbReference type="InParanoid" id="A0A1Y2G4V2"/>
<keyword evidence="3" id="KW-1185">Reference proteome</keyword>
<evidence type="ECO:0000256" key="1">
    <source>
        <dbReference type="SAM" id="SignalP"/>
    </source>
</evidence>
<feature type="chain" id="PRO_5013231654" description="Nucleoporin protein Ndc1-Nup" evidence="1">
    <location>
        <begin position="18"/>
        <end position="368"/>
    </location>
</feature>
<dbReference type="EMBL" id="MCGR01000001">
    <property type="protein sequence ID" value="ORY92974.1"/>
    <property type="molecule type" value="Genomic_DNA"/>
</dbReference>
<evidence type="ECO:0000313" key="3">
    <source>
        <dbReference type="Proteomes" id="UP000193467"/>
    </source>
</evidence>
<comment type="caution">
    <text evidence="2">The sequence shown here is derived from an EMBL/GenBank/DDBJ whole genome shotgun (WGS) entry which is preliminary data.</text>
</comment>
<evidence type="ECO:0000313" key="2">
    <source>
        <dbReference type="EMBL" id="ORY92974.1"/>
    </source>
</evidence>
<evidence type="ECO:0008006" key="4">
    <source>
        <dbReference type="Google" id="ProtNLM"/>
    </source>
</evidence>
<feature type="signal peptide" evidence="1">
    <location>
        <begin position="1"/>
        <end position="17"/>
    </location>
</feature>
<proteinExistence type="predicted"/>
<protein>
    <recommendedName>
        <fullName evidence="4">Nucleoporin protein Ndc1-Nup</fullName>
    </recommendedName>
</protein>
<keyword evidence="1" id="KW-0732">Signal</keyword>
<organism evidence="2 3">
    <name type="scientific">Leucosporidium creatinivorum</name>
    <dbReference type="NCBI Taxonomy" id="106004"/>
    <lineage>
        <taxon>Eukaryota</taxon>
        <taxon>Fungi</taxon>
        <taxon>Dikarya</taxon>
        <taxon>Basidiomycota</taxon>
        <taxon>Pucciniomycotina</taxon>
        <taxon>Microbotryomycetes</taxon>
        <taxon>Leucosporidiales</taxon>
        <taxon>Leucosporidium</taxon>
    </lineage>
</organism>
<sequence>MLVGFSVFVLSCYLAMAADWSDSMRAQNDGSANTWLRRGTLLLFVIYSWRALICAILATIAADPLDKILVSPWRIPLLLLSRHLLLPIASWQALRPSALLLVTLFLAHHDERGMMSLIYAPIRQLGRYILLSQFMTQLAASDGRMGIYRLIVLSDQSERGRLTVGRVKSLYETTEQQLQQEGVLNFDISARQAHESYSMAVASLALLPIDRKRHVAVLLAAAERNLLCSLLDSDFPSLPYTAEQATLHQAELGKSKLLFLSTQLQALLSKAEDEDRRRHRETTRSRCPLLAEWRRAAVDLIHLAPASADRRDFKNLDTYIFLRTRLRMSQVWSAALEGALLEEILDLVLLWKEAKLKRRASAYALRNV</sequence>
<accession>A0A1Y2G4V2</accession>
<dbReference type="Proteomes" id="UP000193467">
    <property type="component" value="Unassembled WGS sequence"/>
</dbReference>
<dbReference type="AlphaFoldDB" id="A0A1Y2G4V2"/>
<reference evidence="2 3" key="1">
    <citation type="submission" date="2016-07" db="EMBL/GenBank/DDBJ databases">
        <title>Pervasive Adenine N6-methylation of Active Genes in Fungi.</title>
        <authorList>
            <consortium name="DOE Joint Genome Institute"/>
            <person name="Mondo S.J."/>
            <person name="Dannebaum R.O."/>
            <person name="Kuo R.C."/>
            <person name="Labutti K."/>
            <person name="Haridas S."/>
            <person name="Kuo A."/>
            <person name="Salamov A."/>
            <person name="Ahrendt S.R."/>
            <person name="Lipzen A."/>
            <person name="Sullivan W."/>
            <person name="Andreopoulos W.B."/>
            <person name="Clum A."/>
            <person name="Lindquist E."/>
            <person name="Daum C."/>
            <person name="Ramamoorthy G.K."/>
            <person name="Gryganskyi A."/>
            <person name="Culley D."/>
            <person name="Magnuson J.K."/>
            <person name="James T.Y."/>
            <person name="O'Malley M.A."/>
            <person name="Stajich J.E."/>
            <person name="Spatafora J.W."/>
            <person name="Visel A."/>
            <person name="Grigoriev I.V."/>
        </authorList>
    </citation>
    <scope>NUCLEOTIDE SEQUENCE [LARGE SCALE GENOMIC DNA]</scope>
    <source>
        <strain evidence="2 3">62-1032</strain>
    </source>
</reference>